<sequence>MSVFNLKTAALAIAAGVGLSGCAYGPYGGLGVGVGYGDGYGYGDPYYGNGYYGGGYPYGYAGYGSPYGYGYGSPYYGWYDGYYYPGTGYYVYDQYRNRTRWSDAQRRYWERRRGTASSTGGVAPVIENWADFQNRTPTTNQTVRQVNNQTFRDRPDVRRQVQIEQQQVRSERQQMRIERQQQRQTVQTELQQQRRNNRGGRNHKVDND</sequence>
<feature type="compositionally biased region" description="Low complexity" evidence="1">
    <location>
        <begin position="182"/>
        <end position="194"/>
    </location>
</feature>
<accession>A0ABX6T7R7</accession>
<protein>
    <submittedName>
        <fullName evidence="2">Uncharacterized protein</fullName>
    </submittedName>
</protein>
<organism evidence="2 3">
    <name type="scientific">Sphingomonas sediminicola</name>
    <dbReference type="NCBI Taxonomy" id="386874"/>
    <lineage>
        <taxon>Bacteria</taxon>
        <taxon>Pseudomonadati</taxon>
        <taxon>Pseudomonadota</taxon>
        <taxon>Alphaproteobacteria</taxon>
        <taxon>Sphingomonadales</taxon>
        <taxon>Sphingomonadaceae</taxon>
        <taxon>Sphingomonas</taxon>
    </lineage>
</organism>
<evidence type="ECO:0000313" key="2">
    <source>
        <dbReference type="EMBL" id="QNP44738.1"/>
    </source>
</evidence>
<dbReference type="RefSeq" id="WP_187707696.1">
    <property type="nucleotide sequence ID" value="NZ_CP060782.1"/>
</dbReference>
<reference evidence="2 3" key="1">
    <citation type="submission" date="2020-08" db="EMBL/GenBank/DDBJ databases">
        <title>Genome sequence of Sphingomonas sediminicola KACC 15039T.</title>
        <authorList>
            <person name="Hyun D.-W."/>
            <person name="Bae J.-W."/>
        </authorList>
    </citation>
    <scope>NUCLEOTIDE SEQUENCE [LARGE SCALE GENOMIC DNA]</scope>
    <source>
        <strain evidence="2 3">KACC 15039</strain>
    </source>
</reference>
<dbReference type="Proteomes" id="UP000516105">
    <property type="component" value="Chromosome"/>
</dbReference>
<proteinExistence type="predicted"/>
<gene>
    <name evidence="2" type="ORF">H9L14_08050</name>
</gene>
<dbReference type="EMBL" id="CP060782">
    <property type="protein sequence ID" value="QNP44738.1"/>
    <property type="molecule type" value="Genomic_DNA"/>
</dbReference>
<dbReference type="PROSITE" id="PS51257">
    <property type="entry name" value="PROKAR_LIPOPROTEIN"/>
    <property type="match status" value="1"/>
</dbReference>
<keyword evidence="3" id="KW-1185">Reference proteome</keyword>
<feature type="region of interest" description="Disordered" evidence="1">
    <location>
        <begin position="181"/>
        <end position="208"/>
    </location>
</feature>
<name>A0ABX6T7R7_9SPHN</name>
<evidence type="ECO:0000256" key="1">
    <source>
        <dbReference type="SAM" id="MobiDB-lite"/>
    </source>
</evidence>
<evidence type="ECO:0000313" key="3">
    <source>
        <dbReference type="Proteomes" id="UP000516105"/>
    </source>
</evidence>